<keyword evidence="4" id="KW-0560">Oxidoreductase</keyword>
<evidence type="ECO:0000256" key="1">
    <source>
        <dbReference type="ARBA" id="ARBA00010617"/>
    </source>
</evidence>
<name>A0A6C0QT85_9BACL</name>
<accession>A0A6C0QT85</accession>
<comment type="similarity">
    <text evidence="1">Belongs to the cytochrome P450 family.</text>
</comment>
<dbReference type="SUPFAM" id="SSF48264">
    <property type="entry name" value="Cytochrome P450"/>
    <property type="match status" value="1"/>
</dbReference>
<evidence type="ECO:0000313" key="5">
    <source>
        <dbReference type="Proteomes" id="UP000464330"/>
    </source>
</evidence>
<dbReference type="EC" id="1.14.-.-" evidence="4"/>
<dbReference type="Gene3D" id="1.10.630.10">
    <property type="entry name" value="Cytochrome P450"/>
    <property type="match status" value="1"/>
</dbReference>
<proteinExistence type="inferred from homology"/>
<dbReference type="PRINTS" id="PR00359">
    <property type="entry name" value="BP450"/>
</dbReference>
<reference evidence="4 5" key="1">
    <citation type="journal article" date="2020" name="Int. J. Med. Microbiol.">
        <title>Discovery of Paenibacillus larvae ERIC V: Phenotypic and genomic comparison to genotypes ERIC I-IV reveal different inventories of virulence factors which correlate with epidemiological prevalences of American Foulbrood.</title>
        <authorList>
            <person name="Beims H."/>
            <person name="Bunk B."/>
            <person name="Erler S."/>
            <person name="Mohr K.I."/>
            <person name="Sproer C."/>
            <person name="Pradella S."/>
            <person name="Gunther G."/>
            <person name="Rohde M."/>
            <person name="von der Ohe W."/>
            <person name="Steinert M."/>
        </authorList>
    </citation>
    <scope>NUCLEOTIDE SEQUENCE [LARGE SCALE GENOMIC DNA]</scope>
    <source>
        <strain evidence="4">Eric_V</strain>
    </source>
</reference>
<keyword evidence="3" id="KW-0503">Monooxygenase</keyword>
<dbReference type="InterPro" id="IPR036396">
    <property type="entry name" value="Cyt_P450_sf"/>
</dbReference>
<dbReference type="PANTHER" id="PTHR46696:SF1">
    <property type="entry name" value="CYTOCHROME P450 YJIB-RELATED"/>
    <property type="match status" value="1"/>
</dbReference>
<keyword evidence="2" id="KW-0349">Heme</keyword>
<dbReference type="GO" id="GO:0016705">
    <property type="term" value="F:oxidoreductase activity, acting on paired donors, with incorporation or reduction of molecular oxygen"/>
    <property type="evidence" value="ECO:0007669"/>
    <property type="project" value="InterPro"/>
</dbReference>
<keyword evidence="2" id="KW-0408">Iron</keyword>
<dbReference type="Proteomes" id="UP000464330">
    <property type="component" value="Chromosome"/>
</dbReference>
<dbReference type="AlphaFoldDB" id="A0A6C0QT85"/>
<protein>
    <submittedName>
        <fullName evidence="4">Cytochrome P450</fullName>
        <ecNumber evidence="4">1.14.-.-</ecNumber>
    </submittedName>
</protein>
<sequence length="103" mass="12049">MFIFWFDHNELDQLPPKHTQIRSIVSHYTTSYERMETAHSENHNRKLFNQASRSNEMDIVKDFSHLLPVVVISALLGVPAKHIDKFKEWSDILVSAPEEDSKK</sequence>
<evidence type="ECO:0000256" key="3">
    <source>
        <dbReference type="ARBA" id="ARBA00023033"/>
    </source>
</evidence>
<keyword evidence="2" id="KW-0479">Metal-binding</keyword>
<dbReference type="GO" id="GO:0004497">
    <property type="term" value="F:monooxygenase activity"/>
    <property type="evidence" value="ECO:0007669"/>
    <property type="project" value="UniProtKB-KW"/>
</dbReference>
<dbReference type="EMBL" id="CP019717">
    <property type="protein sequence ID" value="QHZ51820.1"/>
    <property type="molecule type" value="Genomic_DNA"/>
</dbReference>
<dbReference type="GO" id="GO:0020037">
    <property type="term" value="F:heme binding"/>
    <property type="evidence" value="ECO:0007669"/>
    <property type="project" value="InterPro"/>
</dbReference>
<dbReference type="GO" id="GO:0005506">
    <property type="term" value="F:iron ion binding"/>
    <property type="evidence" value="ECO:0007669"/>
    <property type="project" value="InterPro"/>
</dbReference>
<dbReference type="PANTHER" id="PTHR46696">
    <property type="entry name" value="P450, PUTATIVE (EUROFUNG)-RELATED"/>
    <property type="match status" value="1"/>
</dbReference>
<dbReference type="InterPro" id="IPR002397">
    <property type="entry name" value="Cyt_P450_B"/>
</dbReference>
<organism evidence="4 5">
    <name type="scientific">Paenibacillus larvae subsp. larvae</name>
    <dbReference type="NCBI Taxonomy" id="147375"/>
    <lineage>
        <taxon>Bacteria</taxon>
        <taxon>Bacillati</taxon>
        <taxon>Bacillota</taxon>
        <taxon>Bacilli</taxon>
        <taxon>Bacillales</taxon>
        <taxon>Paenibacillaceae</taxon>
        <taxon>Paenibacillus</taxon>
    </lineage>
</organism>
<evidence type="ECO:0000256" key="2">
    <source>
        <dbReference type="ARBA" id="ARBA00022617"/>
    </source>
</evidence>
<gene>
    <name evidence="4" type="primary">cypA_2</name>
    <name evidence="4" type="ORF">ERICV_02698</name>
</gene>
<evidence type="ECO:0000313" key="4">
    <source>
        <dbReference type="EMBL" id="QHZ51820.1"/>
    </source>
</evidence>